<dbReference type="EMBL" id="QKKF02018223">
    <property type="protein sequence ID" value="RZF40519.1"/>
    <property type="molecule type" value="Genomic_DNA"/>
</dbReference>
<evidence type="ECO:0000313" key="3">
    <source>
        <dbReference type="EMBL" id="RZF40519.1"/>
    </source>
</evidence>
<keyword evidence="2" id="KW-0732">Signal</keyword>
<proteinExistence type="predicted"/>
<feature type="compositionally biased region" description="Basic and acidic residues" evidence="1">
    <location>
        <begin position="145"/>
        <end position="171"/>
    </location>
</feature>
<dbReference type="InParanoid" id="A0A482X3S3"/>
<feature type="compositionally biased region" description="Basic and acidic residues" evidence="1">
    <location>
        <begin position="127"/>
        <end position="137"/>
    </location>
</feature>
<feature type="signal peptide" evidence="2">
    <location>
        <begin position="1"/>
        <end position="26"/>
    </location>
</feature>
<evidence type="ECO:0000313" key="4">
    <source>
        <dbReference type="Proteomes" id="UP000291343"/>
    </source>
</evidence>
<dbReference type="AlphaFoldDB" id="A0A482X3S3"/>
<accession>A0A482X3S3</accession>
<gene>
    <name evidence="3" type="ORF">LSTR_LSTR000398</name>
</gene>
<feature type="region of interest" description="Disordered" evidence="1">
    <location>
        <begin position="122"/>
        <end position="179"/>
    </location>
</feature>
<dbReference type="OrthoDB" id="7686329at2759"/>
<keyword evidence="4" id="KW-1185">Reference proteome</keyword>
<feature type="compositionally biased region" description="Low complexity" evidence="1">
    <location>
        <begin position="353"/>
        <end position="367"/>
    </location>
</feature>
<protein>
    <recommendedName>
        <fullName evidence="5">Folded gastrulation N-terminal domain-containing protein</fullName>
    </recommendedName>
</protein>
<feature type="chain" id="PRO_5019862175" description="Folded gastrulation N-terminal domain-containing protein" evidence="2">
    <location>
        <begin position="27"/>
        <end position="433"/>
    </location>
</feature>
<evidence type="ECO:0000256" key="1">
    <source>
        <dbReference type="SAM" id="MobiDB-lite"/>
    </source>
</evidence>
<feature type="region of interest" description="Disordered" evidence="1">
    <location>
        <begin position="273"/>
        <end position="377"/>
    </location>
</feature>
<dbReference type="Proteomes" id="UP000291343">
    <property type="component" value="Unassembled WGS sequence"/>
</dbReference>
<organism evidence="3 4">
    <name type="scientific">Laodelphax striatellus</name>
    <name type="common">Small brown planthopper</name>
    <name type="synonym">Delphax striatella</name>
    <dbReference type="NCBI Taxonomy" id="195883"/>
    <lineage>
        <taxon>Eukaryota</taxon>
        <taxon>Metazoa</taxon>
        <taxon>Ecdysozoa</taxon>
        <taxon>Arthropoda</taxon>
        <taxon>Hexapoda</taxon>
        <taxon>Insecta</taxon>
        <taxon>Pterygota</taxon>
        <taxon>Neoptera</taxon>
        <taxon>Paraneoptera</taxon>
        <taxon>Hemiptera</taxon>
        <taxon>Auchenorrhyncha</taxon>
        <taxon>Fulgoroidea</taxon>
        <taxon>Delphacidae</taxon>
        <taxon>Criomorphinae</taxon>
        <taxon>Laodelphax</taxon>
    </lineage>
</organism>
<comment type="caution">
    <text evidence="3">The sequence shown here is derived from an EMBL/GenBank/DDBJ whole genome shotgun (WGS) entry which is preliminary data.</text>
</comment>
<evidence type="ECO:0008006" key="5">
    <source>
        <dbReference type="Google" id="ProtNLM"/>
    </source>
</evidence>
<dbReference type="SMR" id="A0A482X3S3"/>
<evidence type="ECO:0000256" key="2">
    <source>
        <dbReference type="SAM" id="SignalP"/>
    </source>
</evidence>
<sequence>MAVGKLMILPVILFLHFGLLHQYVTASPIPSSPVRIDQRQEGETNVRADLSNIVVVVIPSDGVKLVDTESMGTLLQLFANKRRTAAGLNKTPPPPSSPYKVDIEQSAIDKLHADMESLNSIIPASKTYDDKEERAGESDIPVIKEQQKSESSIVKEDGKLSEEEKVNKETTGEATSAAEVKKPEVVGDVKPEEMDIKDVATMTATTMEAIVSSVNSYSKNEGMENGEKLVKLQPAAVTVILAKKPETSGDVPVVTSSTVLAGEKKEPTQFVEIHKQSSSVAPSKDMPSPLSLTIEDLKRPIQVPSEEITGKTTTPVKIMPKDSKPQQRHHGHQHQQTSKPTKKPVATEAVEQSPSPTAPTKTAATKSSKPDVSPQEHERKLKMLQSGIVFCLPGQMLGENGECINGQIRQSRREDMERLLAALRFGVGPAYKS</sequence>
<name>A0A482X3S3_LAOST</name>
<reference evidence="3 4" key="1">
    <citation type="journal article" date="2017" name="Gigascience">
        <title>Genome sequence of the small brown planthopper, Laodelphax striatellus.</title>
        <authorList>
            <person name="Zhu J."/>
            <person name="Jiang F."/>
            <person name="Wang X."/>
            <person name="Yang P."/>
            <person name="Bao Y."/>
            <person name="Zhao W."/>
            <person name="Wang W."/>
            <person name="Lu H."/>
            <person name="Wang Q."/>
            <person name="Cui N."/>
            <person name="Li J."/>
            <person name="Chen X."/>
            <person name="Luo L."/>
            <person name="Yu J."/>
            <person name="Kang L."/>
            <person name="Cui F."/>
        </authorList>
    </citation>
    <scope>NUCLEOTIDE SEQUENCE [LARGE SCALE GENOMIC DNA]</scope>
    <source>
        <strain evidence="3">Lst14</strain>
    </source>
</reference>